<evidence type="ECO:0000256" key="4">
    <source>
        <dbReference type="ARBA" id="ARBA00023136"/>
    </source>
</evidence>
<feature type="domain" description="Rhodopsin" evidence="8">
    <location>
        <begin position="26"/>
        <end position="272"/>
    </location>
</feature>
<evidence type="ECO:0000256" key="1">
    <source>
        <dbReference type="ARBA" id="ARBA00004141"/>
    </source>
</evidence>
<dbReference type="Pfam" id="PF20684">
    <property type="entry name" value="Fung_rhodopsin"/>
    <property type="match status" value="1"/>
</dbReference>
<feature type="transmembrane region" description="Helical" evidence="7">
    <location>
        <begin position="209"/>
        <end position="229"/>
    </location>
</feature>
<sequence length="375" mass="42904">MADDRGGDLQVILIVCLILCIISTSLRFYSMGVLLKRFYIEDWFALVTLVLYIAYTGIGFMNIKYGIGKHLVDVPPAHRPIAMMWRWIATYFYIVITALVKITIALFLLRICNHQRWERITLWTMIGIVAVYNLFFVLLAIFACRPVEYQWTGYNYPVPAEGECNSSGWATYPSYVAGFLNVVADWILPLLPARLVWKATMERRKKLSVCAVLAIGSIASIASIVRLPYAVNVLDNPEYLYNSEPMCAWSTVEIGIGLTASSLATLTPLFRKIRIFKRAHLSGEDQAPSTMTPDNLPSFLHKGGAPLAAKENYDVEALKHYQSSAELRHQPRDELRHQPNDELRHQPSDEFHKRQPSDSLKRQPSDEIELYRFRW</sequence>
<protein>
    <recommendedName>
        <fullName evidence="8">Rhodopsin domain-containing protein</fullName>
    </recommendedName>
</protein>
<evidence type="ECO:0000256" key="7">
    <source>
        <dbReference type="SAM" id="Phobius"/>
    </source>
</evidence>
<comment type="similarity">
    <text evidence="5">Belongs to the SAT4 family.</text>
</comment>
<feature type="transmembrane region" description="Helical" evidence="7">
    <location>
        <begin position="87"/>
        <end position="109"/>
    </location>
</feature>
<evidence type="ECO:0000259" key="8">
    <source>
        <dbReference type="Pfam" id="PF20684"/>
    </source>
</evidence>
<name>A0AAN6RR01_9PEZI</name>
<keyword evidence="4 7" id="KW-0472">Membrane</keyword>
<keyword evidence="3 7" id="KW-1133">Transmembrane helix</keyword>
<feature type="compositionally biased region" description="Basic and acidic residues" evidence="6">
    <location>
        <begin position="326"/>
        <end position="365"/>
    </location>
</feature>
<keyword evidence="2 7" id="KW-0812">Transmembrane</keyword>
<dbReference type="PANTHER" id="PTHR33048">
    <property type="entry name" value="PTH11-LIKE INTEGRAL MEMBRANE PROTEIN (AFU_ORTHOLOGUE AFUA_5G11245)"/>
    <property type="match status" value="1"/>
</dbReference>
<evidence type="ECO:0000256" key="5">
    <source>
        <dbReference type="ARBA" id="ARBA00038359"/>
    </source>
</evidence>
<feature type="transmembrane region" description="Helical" evidence="7">
    <location>
        <begin position="12"/>
        <end position="31"/>
    </location>
</feature>
<dbReference type="PANTHER" id="PTHR33048:SF96">
    <property type="entry name" value="INTEGRAL MEMBRANE PROTEIN"/>
    <property type="match status" value="1"/>
</dbReference>
<feature type="transmembrane region" description="Helical" evidence="7">
    <location>
        <begin position="43"/>
        <end position="67"/>
    </location>
</feature>
<feature type="transmembrane region" description="Helical" evidence="7">
    <location>
        <begin position="175"/>
        <end position="197"/>
    </location>
</feature>
<dbReference type="InterPro" id="IPR052337">
    <property type="entry name" value="SAT4-like"/>
</dbReference>
<dbReference type="AlphaFoldDB" id="A0AAN6RR01"/>
<feature type="transmembrane region" description="Helical" evidence="7">
    <location>
        <begin position="121"/>
        <end position="143"/>
    </location>
</feature>
<gene>
    <name evidence="9" type="ORF">C8A05DRAFT_17847</name>
</gene>
<comment type="caution">
    <text evidence="9">The sequence shown here is derived from an EMBL/GenBank/DDBJ whole genome shotgun (WGS) entry which is preliminary data.</text>
</comment>
<dbReference type="EMBL" id="MU855743">
    <property type="protein sequence ID" value="KAK3899765.1"/>
    <property type="molecule type" value="Genomic_DNA"/>
</dbReference>
<feature type="region of interest" description="Disordered" evidence="6">
    <location>
        <begin position="324"/>
        <end position="365"/>
    </location>
</feature>
<organism evidence="9 10">
    <name type="scientific">Staphylotrichum tortipilum</name>
    <dbReference type="NCBI Taxonomy" id="2831512"/>
    <lineage>
        <taxon>Eukaryota</taxon>
        <taxon>Fungi</taxon>
        <taxon>Dikarya</taxon>
        <taxon>Ascomycota</taxon>
        <taxon>Pezizomycotina</taxon>
        <taxon>Sordariomycetes</taxon>
        <taxon>Sordariomycetidae</taxon>
        <taxon>Sordariales</taxon>
        <taxon>Chaetomiaceae</taxon>
        <taxon>Staphylotrichum</taxon>
    </lineage>
</organism>
<evidence type="ECO:0000256" key="6">
    <source>
        <dbReference type="SAM" id="MobiDB-lite"/>
    </source>
</evidence>
<evidence type="ECO:0000256" key="2">
    <source>
        <dbReference type="ARBA" id="ARBA00022692"/>
    </source>
</evidence>
<dbReference type="GO" id="GO:0016020">
    <property type="term" value="C:membrane"/>
    <property type="evidence" value="ECO:0007669"/>
    <property type="project" value="UniProtKB-SubCell"/>
</dbReference>
<keyword evidence="10" id="KW-1185">Reference proteome</keyword>
<evidence type="ECO:0000313" key="10">
    <source>
        <dbReference type="Proteomes" id="UP001303889"/>
    </source>
</evidence>
<evidence type="ECO:0000256" key="3">
    <source>
        <dbReference type="ARBA" id="ARBA00022989"/>
    </source>
</evidence>
<dbReference type="InterPro" id="IPR049326">
    <property type="entry name" value="Rhodopsin_dom_fungi"/>
</dbReference>
<dbReference type="Proteomes" id="UP001303889">
    <property type="component" value="Unassembled WGS sequence"/>
</dbReference>
<comment type="subcellular location">
    <subcellularLocation>
        <location evidence="1">Membrane</location>
        <topology evidence="1">Multi-pass membrane protein</topology>
    </subcellularLocation>
</comment>
<evidence type="ECO:0000313" key="9">
    <source>
        <dbReference type="EMBL" id="KAK3899765.1"/>
    </source>
</evidence>
<reference evidence="9" key="2">
    <citation type="submission" date="2023-05" db="EMBL/GenBank/DDBJ databases">
        <authorList>
            <consortium name="Lawrence Berkeley National Laboratory"/>
            <person name="Steindorff A."/>
            <person name="Hensen N."/>
            <person name="Bonometti L."/>
            <person name="Westerberg I."/>
            <person name="Brannstrom I.O."/>
            <person name="Guillou S."/>
            <person name="Cros-Aarteil S."/>
            <person name="Calhoun S."/>
            <person name="Haridas S."/>
            <person name="Kuo A."/>
            <person name="Mondo S."/>
            <person name="Pangilinan J."/>
            <person name="Riley R."/>
            <person name="Labutti K."/>
            <person name="Andreopoulos B."/>
            <person name="Lipzen A."/>
            <person name="Chen C."/>
            <person name="Yanf M."/>
            <person name="Daum C."/>
            <person name="Ng V."/>
            <person name="Clum A."/>
            <person name="Ohm R."/>
            <person name="Martin F."/>
            <person name="Silar P."/>
            <person name="Natvig D."/>
            <person name="Lalanne C."/>
            <person name="Gautier V."/>
            <person name="Ament-Velasquez S.L."/>
            <person name="Kruys A."/>
            <person name="Hutchinson M.I."/>
            <person name="Powell A.J."/>
            <person name="Barry K."/>
            <person name="Miller A.N."/>
            <person name="Grigoriev I.V."/>
            <person name="Debuchy R."/>
            <person name="Gladieux P."/>
            <person name="Thoren M.H."/>
            <person name="Johannesson H."/>
        </authorList>
    </citation>
    <scope>NUCLEOTIDE SEQUENCE</scope>
    <source>
        <strain evidence="9">CBS 103.79</strain>
    </source>
</reference>
<proteinExistence type="inferred from homology"/>
<feature type="transmembrane region" description="Helical" evidence="7">
    <location>
        <begin position="249"/>
        <end position="270"/>
    </location>
</feature>
<reference evidence="9" key="1">
    <citation type="journal article" date="2023" name="Mol. Phylogenet. Evol.">
        <title>Genome-scale phylogeny and comparative genomics of the fungal order Sordariales.</title>
        <authorList>
            <person name="Hensen N."/>
            <person name="Bonometti L."/>
            <person name="Westerberg I."/>
            <person name="Brannstrom I.O."/>
            <person name="Guillou S."/>
            <person name="Cros-Aarteil S."/>
            <person name="Calhoun S."/>
            <person name="Haridas S."/>
            <person name="Kuo A."/>
            <person name="Mondo S."/>
            <person name="Pangilinan J."/>
            <person name="Riley R."/>
            <person name="LaButti K."/>
            <person name="Andreopoulos B."/>
            <person name="Lipzen A."/>
            <person name="Chen C."/>
            <person name="Yan M."/>
            <person name="Daum C."/>
            <person name="Ng V."/>
            <person name="Clum A."/>
            <person name="Steindorff A."/>
            <person name="Ohm R.A."/>
            <person name="Martin F."/>
            <person name="Silar P."/>
            <person name="Natvig D.O."/>
            <person name="Lalanne C."/>
            <person name="Gautier V."/>
            <person name="Ament-Velasquez S.L."/>
            <person name="Kruys A."/>
            <person name="Hutchinson M.I."/>
            <person name="Powell A.J."/>
            <person name="Barry K."/>
            <person name="Miller A.N."/>
            <person name="Grigoriev I.V."/>
            <person name="Debuchy R."/>
            <person name="Gladieux P."/>
            <person name="Hiltunen Thoren M."/>
            <person name="Johannesson H."/>
        </authorList>
    </citation>
    <scope>NUCLEOTIDE SEQUENCE</scope>
    <source>
        <strain evidence="9">CBS 103.79</strain>
    </source>
</reference>
<accession>A0AAN6RR01</accession>